<dbReference type="Proteomes" id="UP000610124">
    <property type="component" value="Unassembled WGS sequence"/>
</dbReference>
<keyword evidence="1" id="KW-0812">Transmembrane</keyword>
<evidence type="ECO:0000313" key="2">
    <source>
        <dbReference type="EMBL" id="GGU62335.1"/>
    </source>
</evidence>
<accession>A0A8H9HFQ0</accession>
<dbReference type="AlphaFoldDB" id="A0A8H9HFQ0"/>
<sequence>MKRPGYAIAVVLDIVLLVGLVQGWLPTSSEGFREFLVILTTVILSFVLFSAIRPNRRD</sequence>
<keyword evidence="1" id="KW-1133">Transmembrane helix</keyword>
<evidence type="ECO:0000256" key="1">
    <source>
        <dbReference type="SAM" id="Phobius"/>
    </source>
</evidence>
<protein>
    <submittedName>
        <fullName evidence="2">Uncharacterized protein</fullName>
    </submittedName>
</protein>
<gene>
    <name evidence="2" type="ORF">GCM10010502_11400</name>
</gene>
<reference evidence="2" key="2">
    <citation type="submission" date="2020-09" db="EMBL/GenBank/DDBJ databases">
        <authorList>
            <person name="Sun Q."/>
            <person name="Ohkuma M."/>
        </authorList>
    </citation>
    <scope>NUCLEOTIDE SEQUENCE</scope>
    <source>
        <strain evidence="2">JCM 4434</strain>
    </source>
</reference>
<evidence type="ECO:0000313" key="3">
    <source>
        <dbReference type="Proteomes" id="UP000610124"/>
    </source>
</evidence>
<feature type="transmembrane region" description="Helical" evidence="1">
    <location>
        <begin position="31"/>
        <end position="52"/>
    </location>
</feature>
<keyword evidence="1" id="KW-0472">Membrane</keyword>
<comment type="caution">
    <text evidence="2">The sequence shown here is derived from an EMBL/GenBank/DDBJ whole genome shotgun (WGS) entry which is preliminary data.</text>
</comment>
<dbReference type="EMBL" id="BMUB01000002">
    <property type="protein sequence ID" value="GGU62335.1"/>
    <property type="molecule type" value="Genomic_DNA"/>
</dbReference>
<feature type="transmembrane region" description="Helical" evidence="1">
    <location>
        <begin position="7"/>
        <end position="25"/>
    </location>
</feature>
<name>A0A8H9HFQ0_KITAU</name>
<organism evidence="2 3">
    <name type="scientific">Kitasatospora aureofaciens</name>
    <name type="common">Streptomyces aureofaciens</name>
    <dbReference type="NCBI Taxonomy" id="1894"/>
    <lineage>
        <taxon>Bacteria</taxon>
        <taxon>Bacillati</taxon>
        <taxon>Actinomycetota</taxon>
        <taxon>Actinomycetes</taxon>
        <taxon>Kitasatosporales</taxon>
        <taxon>Streptomycetaceae</taxon>
        <taxon>Kitasatospora</taxon>
    </lineage>
</organism>
<proteinExistence type="predicted"/>
<reference evidence="2" key="1">
    <citation type="journal article" date="2014" name="Int. J. Syst. Evol. Microbiol.">
        <title>Complete genome sequence of Corynebacterium casei LMG S-19264T (=DSM 44701T), isolated from a smear-ripened cheese.</title>
        <authorList>
            <consortium name="US DOE Joint Genome Institute (JGI-PGF)"/>
            <person name="Walter F."/>
            <person name="Albersmeier A."/>
            <person name="Kalinowski J."/>
            <person name="Ruckert C."/>
        </authorList>
    </citation>
    <scope>NUCLEOTIDE SEQUENCE</scope>
    <source>
        <strain evidence="2">JCM 4434</strain>
    </source>
</reference>